<dbReference type="SUPFAM" id="SSF56672">
    <property type="entry name" value="DNA/RNA polymerases"/>
    <property type="match status" value="1"/>
</dbReference>
<dbReference type="InterPro" id="IPR043128">
    <property type="entry name" value="Rev_trsase/Diguanyl_cyclase"/>
</dbReference>
<keyword evidence="2" id="KW-1185">Reference proteome</keyword>
<evidence type="ECO:0008006" key="3">
    <source>
        <dbReference type="Google" id="ProtNLM"/>
    </source>
</evidence>
<dbReference type="Gene3D" id="3.30.70.270">
    <property type="match status" value="1"/>
</dbReference>
<accession>A0A4Y2WQB1</accession>
<dbReference type="GO" id="GO:0071897">
    <property type="term" value="P:DNA biosynthetic process"/>
    <property type="evidence" value="ECO:0007669"/>
    <property type="project" value="UniProtKB-ARBA"/>
</dbReference>
<dbReference type="AlphaFoldDB" id="A0A4Y2WQB1"/>
<reference evidence="1 2" key="1">
    <citation type="journal article" date="2019" name="Sci. Rep.">
        <title>Orb-weaving spider Araneus ventricosus genome elucidates the spidroin gene catalogue.</title>
        <authorList>
            <person name="Kono N."/>
            <person name="Nakamura H."/>
            <person name="Ohtoshi R."/>
            <person name="Moran D.A.P."/>
            <person name="Shinohara A."/>
            <person name="Yoshida Y."/>
            <person name="Fujiwara M."/>
            <person name="Mori M."/>
            <person name="Tomita M."/>
            <person name="Arakawa K."/>
        </authorList>
    </citation>
    <scope>NUCLEOTIDE SEQUENCE [LARGE SCALE GENOMIC DNA]</scope>
</reference>
<gene>
    <name evidence="1" type="ORF">AVEN_197114_1</name>
</gene>
<sequence length="98" mass="11161">MENMGVITKVEQPTEWDSNIVVIDNPNQLSICIEPRLLNEAIKIPNYPIPPADRLMTNLQGSAVFSLFDATNGFWQLAIEEESSYLTTFATPWGRYHF</sequence>
<dbReference type="EMBL" id="BGPR01064780">
    <property type="protein sequence ID" value="GBO39695.1"/>
    <property type="molecule type" value="Genomic_DNA"/>
</dbReference>
<protein>
    <recommendedName>
        <fullName evidence="3">Reverse transcriptase domain-containing protein</fullName>
    </recommendedName>
</protein>
<dbReference type="Gene3D" id="3.10.10.10">
    <property type="entry name" value="HIV Type 1 Reverse Transcriptase, subunit A, domain 1"/>
    <property type="match status" value="1"/>
</dbReference>
<evidence type="ECO:0000313" key="2">
    <source>
        <dbReference type="Proteomes" id="UP000499080"/>
    </source>
</evidence>
<dbReference type="InterPro" id="IPR050951">
    <property type="entry name" value="Retrovirus_Pol_polyprotein"/>
</dbReference>
<dbReference type="PANTHER" id="PTHR37984">
    <property type="entry name" value="PROTEIN CBG26694"/>
    <property type="match status" value="1"/>
</dbReference>
<evidence type="ECO:0000313" key="1">
    <source>
        <dbReference type="EMBL" id="GBO39695.1"/>
    </source>
</evidence>
<dbReference type="InterPro" id="IPR043502">
    <property type="entry name" value="DNA/RNA_pol_sf"/>
</dbReference>
<comment type="caution">
    <text evidence="1">The sequence shown here is derived from an EMBL/GenBank/DDBJ whole genome shotgun (WGS) entry which is preliminary data.</text>
</comment>
<dbReference type="PANTHER" id="PTHR37984:SF5">
    <property type="entry name" value="PROTEIN NYNRIN-LIKE"/>
    <property type="match status" value="1"/>
</dbReference>
<organism evidence="1 2">
    <name type="scientific">Araneus ventricosus</name>
    <name type="common">Orbweaver spider</name>
    <name type="synonym">Epeira ventricosa</name>
    <dbReference type="NCBI Taxonomy" id="182803"/>
    <lineage>
        <taxon>Eukaryota</taxon>
        <taxon>Metazoa</taxon>
        <taxon>Ecdysozoa</taxon>
        <taxon>Arthropoda</taxon>
        <taxon>Chelicerata</taxon>
        <taxon>Arachnida</taxon>
        <taxon>Araneae</taxon>
        <taxon>Araneomorphae</taxon>
        <taxon>Entelegynae</taxon>
        <taxon>Araneoidea</taxon>
        <taxon>Araneidae</taxon>
        <taxon>Araneus</taxon>
    </lineage>
</organism>
<dbReference type="OrthoDB" id="7698356at2759"/>
<name>A0A4Y2WQB1_ARAVE</name>
<proteinExistence type="predicted"/>
<dbReference type="Proteomes" id="UP000499080">
    <property type="component" value="Unassembled WGS sequence"/>
</dbReference>